<feature type="domain" description="Protein kinase" evidence="13">
    <location>
        <begin position="27"/>
        <end position="288"/>
    </location>
</feature>
<keyword evidence="3" id="KW-0597">Phosphoprotein</keyword>
<dbReference type="Gene3D" id="1.10.510.10">
    <property type="entry name" value="Transferase(Phosphotransferase) domain 1"/>
    <property type="match status" value="1"/>
</dbReference>
<keyword evidence="9" id="KW-0832">Ubl conjugation</keyword>
<evidence type="ECO:0000259" key="13">
    <source>
        <dbReference type="PROSITE" id="PS50011"/>
    </source>
</evidence>
<keyword evidence="2" id="KW-0217">Developmental protein</keyword>
<evidence type="ECO:0000313" key="14">
    <source>
        <dbReference type="EMBL" id="KAL1400317.1"/>
    </source>
</evidence>
<dbReference type="SMART" id="SM00220">
    <property type="entry name" value="S_TKc"/>
    <property type="match status" value="1"/>
</dbReference>
<reference evidence="14 15" key="1">
    <citation type="submission" date="2024-05" db="EMBL/GenBank/DDBJ databases">
        <title>Culex pipiens pipiens assembly and annotation.</title>
        <authorList>
            <person name="Alout H."/>
            <person name="Durand T."/>
        </authorList>
    </citation>
    <scope>NUCLEOTIDE SEQUENCE [LARGE SCALE GENOMIC DNA]</scope>
    <source>
        <strain evidence="14">HA-2024</strain>
        <tissue evidence="14">Whole body</tissue>
    </source>
</reference>
<keyword evidence="12" id="KW-0418">Kinase</keyword>
<proteinExistence type="inferred from homology"/>
<evidence type="ECO:0000256" key="4">
    <source>
        <dbReference type="ARBA" id="ARBA00022723"/>
    </source>
</evidence>
<dbReference type="Proteomes" id="UP001562425">
    <property type="component" value="Unassembled WGS sequence"/>
</dbReference>
<protein>
    <recommendedName>
        <fullName evidence="13">Protein kinase domain-containing protein</fullName>
    </recommendedName>
</protein>
<dbReference type="InterPro" id="IPR008271">
    <property type="entry name" value="Ser/Thr_kinase_AS"/>
</dbReference>
<keyword evidence="15" id="KW-1185">Reference proteome</keyword>
<dbReference type="CDD" id="cd14080">
    <property type="entry name" value="STKc_TSSK-like"/>
    <property type="match status" value="1"/>
</dbReference>
<sequence length="374" mass="42171">MSTTKTNTSGTSSSSSSVLRALSLHGYQMGPKIGKGSFSCVRLAKWVSKNKNVRTLACKVIDVRKGTEEFIKKFFPRELSVLMKIRHPNIVKVHSILKRERMVFIFMDYAEGGDLLKFINQNGSVPEGQAKQWFAQLVSALRYLHSNDIAHRDLKCENILLSRTNAIQLADFGFARICGEETGLFSETYCGSAAYAAPEVILGKPYNPMIADIWSLGIILFIMLNAVMPFDDRNLKKLVEDHRTRNFAFEEQAGKLLSMEAQRTVYELLNPEPERRISLDQLVELRWIDENSAKEKRRTLGELCGRKASGLGSTRDRQEGCKVGEQEEQEAVGILRGSWVQGPPVDAGVLVMAVNFESHPMMMMMGQLKWENEK</sequence>
<evidence type="ECO:0000256" key="6">
    <source>
        <dbReference type="ARBA" id="ARBA00022782"/>
    </source>
</evidence>
<comment type="similarity">
    <text evidence="12">Belongs to the protein kinase superfamily.</text>
</comment>
<dbReference type="PANTHER" id="PTHR24346">
    <property type="entry name" value="MAP/MICROTUBULE AFFINITY-REGULATING KINASE"/>
    <property type="match status" value="1"/>
</dbReference>
<organism evidence="14 15">
    <name type="scientific">Culex pipiens pipiens</name>
    <name type="common">Northern house mosquito</name>
    <dbReference type="NCBI Taxonomy" id="38569"/>
    <lineage>
        <taxon>Eukaryota</taxon>
        <taxon>Metazoa</taxon>
        <taxon>Ecdysozoa</taxon>
        <taxon>Arthropoda</taxon>
        <taxon>Hexapoda</taxon>
        <taxon>Insecta</taxon>
        <taxon>Pterygota</taxon>
        <taxon>Neoptera</taxon>
        <taxon>Endopterygota</taxon>
        <taxon>Diptera</taxon>
        <taxon>Nematocera</taxon>
        <taxon>Culicoidea</taxon>
        <taxon>Culicidae</taxon>
        <taxon>Culicinae</taxon>
        <taxon>Culicini</taxon>
        <taxon>Culex</taxon>
        <taxon>Culex</taxon>
    </lineage>
</organism>
<evidence type="ECO:0000256" key="3">
    <source>
        <dbReference type="ARBA" id="ARBA00022553"/>
    </source>
</evidence>
<dbReference type="AlphaFoldDB" id="A0ABD1DKQ4"/>
<dbReference type="EMBL" id="JBEHCU010005284">
    <property type="protein sequence ID" value="KAL1400317.1"/>
    <property type="molecule type" value="Genomic_DNA"/>
</dbReference>
<dbReference type="InterPro" id="IPR011009">
    <property type="entry name" value="Kinase-like_dom_sf"/>
</dbReference>
<keyword evidence="8" id="KW-0460">Magnesium</keyword>
<dbReference type="GO" id="GO:0004674">
    <property type="term" value="F:protein serine/threonine kinase activity"/>
    <property type="evidence" value="ECO:0007669"/>
    <property type="project" value="UniProtKB-KW"/>
</dbReference>
<keyword evidence="7 11" id="KW-0067">ATP-binding</keyword>
<dbReference type="GO" id="GO:0030154">
    <property type="term" value="P:cell differentiation"/>
    <property type="evidence" value="ECO:0007669"/>
    <property type="project" value="UniProtKB-KW"/>
</dbReference>
<dbReference type="PANTHER" id="PTHR24346:SF102">
    <property type="entry name" value="TESTIS-SPECIFIC SERINE_THREONINE-PROTEIN KINASE 1"/>
    <property type="match status" value="1"/>
</dbReference>
<feature type="binding site" evidence="11">
    <location>
        <position position="59"/>
    </location>
    <ligand>
        <name>ATP</name>
        <dbReference type="ChEBI" id="CHEBI:30616"/>
    </ligand>
</feature>
<evidence type="ECO:0000256" key="1">
    <source>
        <dbReference type="ARBA" id="ARBA00001946"/>
    </source>
</evidence>
<dbReference type="InterPro" id="IPR000719">
    <property type="entry name" value="Prot_kinase_dom"/>
</dbReference>
<dbReference type="InterPro" id="IPR017441">
    <property type="entry name" value="Protein_kinase_ATP_BS"/>
</dbReference>
<comment type="caution">
    <text evidence="14">The sequence shown here is derived from an EMBL/GenBank/DDBJ whole genome shotgun (WGS) entry which is preliminary data.</text>
</comment>
<dbReference type="PROSITE" id="PS00107">
    <property type="entry name" value="PROTEIN_KINASE_ATP"/>
    <property type="match status" value="1"/>
</dbReference>
<accession>A0ABD1DKQ4</accession>
<dbReference type="PROSITE" id="PS00108">
    <property type="entry name" value="PROTEIN_KINASE_ST"/>
    <property type="match status" value="1"/>
</dbReference>
<evidence type="ECO:0000256" key="5">
    <source>
        <dbReference type="ARBA" id="ARBA00022741"/>
    </source>
</evidence>
<gene>
    <name evidence="14" type="ORF">pipiens_007536</name>
</gene>
<dbReference type="Pfam" id="PF00069">
    <property type="entry name" value="Pkinase"/>
    <property type="match status" value="1"/>
</dbReference>
<evidence type="ECO:0000256" key="2">
    <source>
        <dbReference type="ARBA" id="ARBA00022473"/>
    </source>
</evidence>
<keyword evidence="12" id="KW-0808">Transferase</keyword>
<comment type="cofactor">
    <cofactor evidence="1">
        <name>Mg(2+)</name>
        <dbReference type="ChEBI" id="CHEBI:18420"/>
    </cofactor>
</comment>
<keyword evidence="4" id="KW-0479">Metal-binding</keyword>
<evidence type="ECO:0000256" key="11">
    <source>
        <dbReference type="PROSITE-ProRule" id="PRU10141"/>
    </source>
</evidence>
<evidence type="ECO:0000256" key="10">
    <source>
        <dbReference type="ARBA" id="ARBA00022871"/>
    </source>
</evidence>
<keyword evidence="10" id="KW-0744">Spermatogenesis</keyword>
<keyword evidence="12" id="KW-0723">Serine/threonine-protein kinase</keyword>
<dbReference type="PROSITE" id="PS50011">
    <property type="entry name" value="PROTEIN_KINASE_DOM"/>
    <property type="match status" value="1"/>
</dbReference>
<keyword evidence="5 11" id="KW-0547">Nucleotide-binding</keyword>
<dbReference type="GO" id="GO:0000287">
    <property type="term" value="F:magnesium ion binding"/>
    <property type="evidence" value="ECO:0007669"/>
    <property type="project" value="UniProtKB-ARBA"/>
</dbReference>
<name>A0ABD1DKQ4_CULPP</name>
<dbReference type="GO" id="GO:0005524">
    <property type="term" value="F:ATP binding"/>
    <property type="evidence" value="ECO:0007669"/>
    <property type="project" value="UniProtKB-UniRule"/>
</dbReference>
<evidence type="ECO:0000256" key="8">
    <source>
        <dbReference type="ARBA" id="ARBA00022842"/>
    </source>
</evidence>
<dbReference type="GO" id="GO:0007283">
    <property type="term" value="P:spermatogenesis"/>
    <property type="evidence" value="ECO:0007669"/>
    <property type="project" value="UniProtKB-KW"/>
</dbReference>
<keyword evidence="6" id="KW-0221">Differentiation</keyword>
<evidence type="ECO:0000256" key="12">
    <source>
        <dbReference type="RuleBase" id="RU000304"/>
    </source>
</evidence>
<evidence type="ECO:0000256" key="9">
    <source>
        <dbReference type="ARBA" id="ARBA00022843"/>
    </source>
</evidence>
<evidence type="ECO:0000256" key="7">
    <source>
        <dbReference type="ARBA" id="ARBA00022840"/>
    </source>
</evidence>
<evidence type="ECO:0000313" key="15">
    <source>
        <dbReference type="Proteomes" id="UP001562425"/>
    </source>
</evidence>
<dbReference type="SUPFAM" id="SSF56112">
    <property type="entry name" value="Protein kinase-like (PK-like)"/>
    <property type="match status" value="1"/>
</dbReference>
<dbReference type="FunFam" id="1.10.510.10:FF:000658">
    <property type="entry name" value="Protein CBG12184"/>
    <property type="match status" value="1"/>
</dbReference>